<reference evidence="2 3" key="1">
    <citation type="submission" date="2024-03" db="EMBL/GenBank/DDBJ databases">
        <title>The Acrasis kona genome and developmental transcriptomes reveal deep origins of eukaryotic multicellular pathways.</title>
        <authorList>
            <person name="Sheikh S."/>
            <person name="Fu C.-J."/>
            <person name="Brown M.W."/>
            <person name="Baldauf S.L."/>
        </authorList>
    </citation>
    <scope>NUCLEOTIDE SEQUENCE [LARGE SCALE GENOMIC DNA]</scope>
    <source>
        <strain evidence="2 3">ATCC MYA-3509</strain>
    </source>
</reference>
<name>A0AAW2Z4D3_9EUKA</name>
<dbReference type="Proteomes" id="UP001431209">
    <property type="component" value="Unassembled WGS sequence"/>
</dbReference>
<gene>
    <name evidence="2" type="ORF">AKO1_011440</name>
</gene>
<protein>
    <submittedName>
        <fullName evidence="2">CTP synthase</fullName>
    </submittedName>
</protein>
<evidence type="ECO:0000313" key="3">
    <source>
        <dbReference type="Proteomes" id="UP001431209"/>
    </source>
</evidence>
<accession>A0AAW2Z4D3</accession>
<evidence type="ECO:0000259" key="1">
    <source>
        <dbReference type="Pfam" id="PF18648"/>
    </source>
</evidence>
<evidence type="ECO:0000313" key="2">
    <source>
        <dbReference type="EMBL" id="KAL0483621.1"/>
    </source>
</evidence>
<dbReference type="InterPro" id="IPR041018">
    <property type="entry name" value="ADPRTs_Tse2"/>
</dbReference>
<comment type="caution">
    <text evidence="2">The sequence shown here is derived from an EMBL/GenBank/DDBJ whole genome shotgun (WGS) entry which is preliminary data.</text>
</comment>
<keyword evidence="3" id="KW-1185">Reference proteome</keyword>
<feature type="domain" description="Tse2 ADP-ribosyltransferase toxin" evidence="1">
    <location>
        <begin position="37"/>
        <end position="166"/>
    </location>
</feature>
<dbReference type="AlphaFoldDB" id="A0AAW2Z4D3"/>
<sequence>MMLRTRPLVRNFLTLHSARTYSKFDPLIGEYNEFPIDLFRVNGTEKVILRDYDTQMKKNSRSYDLVFNENGLVDGIFSGLFERPNGASLRPNSRMMQEIVRNFKGKNVTVYEIPKGTKLPEGLTLKHEHSDHYSIQTTKPISLKELNAKLTEFMKQSAKKYTKNEWCDEYPFESAKF</sequence>
<proteinExistence type="predicted"/>
<dbReference type="Pfam" id="PF18648">
    <property type="entry name" value="ADPRTs_Tse2"/>
    <property type="match status" value="1"/>
</dbReference>
<organism evidence="2 3">
    <name type="scientific">Acrasis kona</name>
    <dbReference type="NCBI Taxonomy" id="1008807"/>
    <lineage>
        <taxon>Eukaryota</taxon>
        <taxon>Discoba</taxon>
        <taxon>Heterolobosea</taxon>
        <taxon>Tetramitia</taxon>
        <taxon>Eutetramitia</taxon>
        <taxon>Acrasidae</taxon>
        <taxon>Acrasis</taxon>
    </lineage>
</organism>
<dbReference type="EMBL" id="JAOPGA020000972">
    <property type="protein sequence ID" value="KAL0483621.1"/>
    <property type="molecule type" value="Genomic_DNA"/>
</dbReference>